<evidence type="ECO:0000313" key="3">
    <source>
        <dbReference type="Proteomes" id="UP000607397"/>
    </source>
</evidence>
<feature type="transmembrane region" description="Helical" evidence="1">
    <location>
        <begin position="52"/>
        <end position="75"/>
    </location>
</feature>
<gene>
    <name evidence="2" type="ORF">GS597_15660</name>
</gene>
<dbReference type="Proteomes" id="UP000607397">
    <property type="component" value="Unassembled WGS sequence"/>
</dbReference>
<keyword evidence="1" id="KW-1133">Transmembrane helix</keyword>
<protein>
    <submittedName>
        <fullName evidence="2">Uncharacterized protein</fullName>
    </submittedName>
</protein>
<dbReference type="InterPro" id="IPR045590">
    <property type="entry name" value="DUF6463"/>
</dbReference>
<reference evidence="2" key="1">
    <citation type="submission" date="2019-12" db="EMBL/GenBank/DDBJ databases">
        <title>High-Quality draft genome sequences of three cyanobacteria isolated from the limestone walls of the Old Cathedral of Coimbra.</title>
        <authorList>
            <person name="Tiago I."/>
            <person name="Soares F."/>
            <person name="Portugal A."/>
        </authorList>
    </citation>
    <scope>NUCLEOTIDE SEQUENCE [LARGE SCALE GENOMIC DNA]</scope>
    <source>
        <strain evidence="2">C</strain>
    </source>
</reference>
<proteinExistence type="predicted"/>
<accession>A0A8K2A171</accession>
<sequence>MEKINGLAIIAIALLHSLLGLIAPGLFGFDGIWQEIASSGVVDAVKPDSLRIWGYYWFLISGFLLMLYGCLCYWVEHHLSRPLPAFAGWGLLAIALFGIGLDLDTGFWLVLPVATNILVAARAKAASLD</sequence>
<name>A0A8K2A171_9CYAN</name>
<dbReference type="Pfam" id="PF20064">
    <property type="entry name" value="DUF6463"/>
    <property type="match status" value="1"/>
</dbReference>
<dbReference type="EMBL" id="WVIC01000035">
    <property type="protein sequence ID" value="NCJ07917.1"/>
    <property type="molecule type" value="Genomic_DNA"/>
</dbReference>
<dbReference type="AlphaFoldDB" id="A0A8K2A171"/>
<keyword evidence="1" id="KW-0812">Transmembrane</keyword>
<dbReference type="RefSeq" id="WP_161826390.1">
    <property type="nucleotide sequence ID" value="NZ_WVIC01000035.1"/>
</dbReference>
<evidence type="ECO:0000313" key="2">
    <source>
        <dbReference type="EMBL" id="NCJ07917.1"/>
    </source>
</evidence>
<evidence type="ECO:0000256" key="1">
    <source>
        <dbReference type="SAM" id="Phobius"/>
    </source>
</evidence>
<keyword evidence="3" id="KW-1185">Reference proteome</keyword>
<comment type="caution">
    <text evidence="2">The sequence shown here is derived from an EMBL/GenBank/DDBJ whole genome shotgun (WGS) entry which is preliminary data.</text>
</comment>
<organism evidence="2 3">
    <name type="scientific">Petrachloros mirabilis ULC683</name>
    <dbReference type="NCBI Taxonomy" id="2781853"/>
    <lineage>
        <taxon>Bacteria</taxon>
        <taxon>Bacillati</taxon>
        <taxon>Cyanobacteriota</taxon>
        <taxon>Cyanophyceae</taxon>
        <taxon>Synechococcales</taxon>
        <taxon>Petrachlorosaceae</taxon>
        <taxon>Petrachloros</taxon>
        <taxon>Petrachloros mirabilis</taxon>
    </lineage>
</organism>
<keyword evidence="1" id="KW-0472">Membrane</keyword>
<feature type="transmembrane region" description="Helical" evidence="1">
    <location>
        <begin position="82"/>
        <end position="101"/>
    </location>
</feature>